<dbReference type="InterPro" id="IPR029061">
    <property type="entry name" value="THDP-binding"/>
</dbReference>
<dbReference type="InterPro" id="IPR009014">
    <property type="entry name" value="Transketo_C/PFOR_II"/>
</dbReference>
<dbReference type="Pfam" id="PF02780">
    <property type="entry name" value="Transketolase_C"/>
    <property type="match status" value="1"/>
</dbReference>
<protein>
    <submittedName>
        <fullName evidence="5">Transketolase</fullName>
    </submittedName>
</protein>
<dbReference type="InterPro" id="IPR051157">
    <property type="entry name" value="PDH/Transketolase"/>
</dbReference>
<proteinExistence type="inferred from homology"/>
<sequence>MAQKIATREAYGNALAEFGGDSRIVVLDADLSKSTKTDTFRKKYPERFFNMGIAEGNMMATAAGISTCGKIVFASTFAIFASERSCEQIRNSICYPKLNVKIGASHAGLTVGEDGASHQCVEDIAIMRALPNMTVICPADAVETRHAVKAAIEHDGPVYLRLGRLAVPVLYDESSYSFELGKGITVSEGSDVTIIATGLMLQYAMEAAYLLKQEGISARVIDIHTIKPIDKDLIIKAAKETGAIVTAEEHSIIGGLGGAVAEVLVENYPVPLKMVGVEDKFGKSGKPDKLLEMYGLTARNIAEKAKAAIKMKMGK</sequence>
<dbReference type="KEGG" id="cthd:CDO33_18160"/>
<dbReference type="EMBL" id="NIOJ01000021">
    <property type="protein sequence ID" value="PNT99048.1"/>
    <property type="molecule type" value="Genomic_DNA"/>
</dbReference>
<dbReference type="Proteomes" id="UP000236151">
    <property type="component" value="Unassembled WGS sequence"/>
</dbReference>
<gene>
    <name evidence="5" type="ORF">CDQ84_09335</name>
</gene>
<dbReference type="FunFam" id="3.40.50.970:FF:000129">
    <property type="entry name" value="Transketolase"/>
    <property type="match status" value="1"/>
</dbReference>
<evidence type="ECO:0000256" key="1">
    <source>
        <dbReference type="ARBA" id="ARBA00001964"/>
    </source>
</evidence>
<evidence type="ECO:0000313" key="6">
    <source>
        <dbReference type="Proteomes" id="UP000236151"/>
    </source>
</evidence>
<evidence type="ECO:0000313" key="5">
    <source>
        <dbReference type="EMBL" id="PNT99048.1"/>
    </source>
</evidence>
<evidence type="ECO:0000256" key="3">
    <source>
        <dbReference type="ARBA" id="ARBA00023052"/>
    </source>
</evidence>
<dbReference type="SUPFAM" id="SSF52922">
    <property type="entry name" value="TK C-terminal domain-like"/>
    <property type="match status" value="1"/>
</dbReference>
<name>A0A2K2FEH7_9CLOT</name>
<accession>A0A2K2FEH7</accession>
<reference evidence="5 6" key="1">
    <citation type="submission" date="2017-06" db="EMBL/GenBank/DDBJ databases">
        <title>Investigating the central metabolism of Clostridium thermosuccinogenes.</title>
        <authorList>
            <person name="Koendjbiharie J.G."/>
            <person name="van Kranenburg R."/>
        </authorList>
    </citation>
    <scope>NUCLEOTIDE SEQUENCE [LARGE SCALE GENOMIC DNA]</scope>
    <source>
        <strain evidence="5 6">DSM 5806</strain>
    </source>
</reference>
<comment type="cofactor">
    <cofactor evidence="1">
        <name>thiamine diphosphate</name>
        <dbReference type="ChEBI" id="CHEBI:58937"/>
    </cofactor>
</comment>
<evidence type="ECO:0000259" key="4">
    <source>
        <dbReference type="SMART" id="SM00861"/>
    </source>
</evidence>
<feature type="domain" description="Transketolase-like pyrimidine-binding" evidence="4">
    <location>
        <begin position="5"/>
        <end position="169"/>
    </location>
</feature>
<keyword evidence="3" id="KW-0786">Thiamine pyrophosphate</keyword>
<dbReference type="SMART" id="SM00861">
    <property type="entry name" value="Transket_pyr"/>
    <property type="match status" value="1"/>
</dbReference>
<comment type="similarity">
    <text evidence="2">Belongs to the transketolase family.</text>
</comment>
<dbReference type="CDD" id="cd07033">
    <property type="entry name" value="TPP_PYR_DXS_TK_like"/>
    <property type="match status" value="1"/>
</dbReference>
<comment type="caution">
    <text evidence="5">The sequence shown here is derived from an EMBL/GenBank/DDBJ whole genome shotgun (WGS) entry which is preliminary data.</text>
</comment>
<evidence type="ECO:0000256" key="2">
    <source>
        <dbReference type="ARBA" id="ARBA00007131"/>
    </source>
</evidence>
<dbReference type="AlphaFoldDB" id="A0A2K2FEH7"/>
<dbReference type="InterPro" id="IPR005475">
    <property type="entry name" value="Transketolase-like_Pyr-bd"/>
</dbReference>
<dbReference type="Gene3D" id="3.40.50.970">
    <property type="match status" value="1"/>
</dbReference>
<dbReference type="PANTHER" id="PTHR43825">
    <property type="entry name" value="PYRUVATE DEHYDROGENASE E1 COMPONENT"/>
    <property type="match status" value="1"/>
</dbReference>
<dbReference type="Gene3D" id="3.40.50.920">
    <property type="match status" value="1"/>
</dbReference>
<dbReference type="SUPFAM" id="SSF52518">
    <property type="entry name" value="Thiamin diphosphate-binding fold (THDP-binding)"/>
    <property type="match status" value="1"/>
</dbReference>
<dbReference type="OrthoDB" id="8732661at2"/>
<organism evidence="5 6">
    <name type="scientific">Clostridium thermosuccinogenes</name>
    <dbReference type="NCBI Taxonomy" id="84032"/>
    <lineage>
        <taxon>Bacteria</taxon>
        <taxon>Bacillati</taxon>
        <taxon>Bacillota</taxon>
        <taxon>Clostridia</taxon>
        <taxon>Eubacteriales</taxon>
        <taxon>Clostridiaceae</taxon>
        <taxon>Clostridium</taxon>
    </lineage>
</organism>
<dbReference type="InterPro" id="IPR033248">
    <property type="entry name" value="Transketolase_C"/>
</dbReference>
<keyword evidence="6" id="KW-1185">Reference proteome</keyword>
<dbReference type="RefSeq" id="WP_103081472.1">
    <property type="nucleotide sequence ID" value="NZ_CP021850.1"/>
</dbReference>
<dbReference type="Pfam" id="PF02779">
    <property type="entry name" value="Transket_pyr"/>
    <property type="match status" value="1"/>
</dbReference>
<dbReference type="PANTHER" id="PTHR43825:SF1">
    <property type="entry name" value="TRANSKETOLASE-LIKE PYRIMIDINE-BINDING DOMAIN-CONTAINING PROTEIN"/>
    <property type="match status" value="1"/>
</dbReference>